<proteinExistence type="predicted"/>
<evidence type="ECO:0000313" key="3">
    <source>
        <dbReference type="Proteomes" id="UP001154114"/>
    </source>
</evidence>
<feature type="compositionally biased region" description="Basic and acidic residues" evidence="1">
    <location>
        <begin position="1"/>
        <end position="18"/>
    </location>
</feature>
<feature type="compositionally biased region" description="Polar residues" evidence="1">
    <location>
        <begin position="39"/>
        <end position="63"/>
    </location>
</feature>
<gene>
    <name evidence="2" type="ORF">CINC_LOCUS6082</name>
</gene>
<protein>
    <submittedName>
        <fullName evidence="2">Uncharacterized protein</fullName>
    </submittedName>
</protein>
<dbReference type="EMBL" id="LR824023">
    <property type="protein sequence ID" value="CAD0203771.1"/>
    <property type="molecule type" value="Genomic_DNA"/>
</dbReference>
<evidence type="ECO:0000256" key="1">
    <source>
        <dbReference type="SAM" id="MobiDB-lite"/>
    </source>
</evidence>
<sequence>MEEKYVLHRPEVKWDKGRLSQRQPPGRRSASAIKGLSPFQPQHSRTTVSLSHQRSEPAPSSEQLARIIRSSSRSNSPPSRPRNSTASREKARHAAATSSPLQRETGSHGNDARAALRVTMPKVDLRPSISLSTHRQGNQPQTEGDSTKSAQMPKVDLRPTKSASQSPRELSLTKFSPQCPKQLSHTKSISHPEEMSSTKSSSQNGLDSIPERFTNDLVTPGFNSACLIILLELAHWVVHQWRLYERSLCSLLELQARKGSYSMCCSPRYVLAPEYAPHLLPLPLTTQRASPPPAHL</sequence>
<feature type="compositionally biased region" description="Polar residues" evidence="1">
    <location>
        <begin position="129"/>
        <end position="150"/>
    </location>
</feature>
<accession>A0A9N8Q140</accession>
<feature type="region of interest" description="Disordered" evidence="1">
    <location>
        <begin position="127"/>
        <end position="207"/>
    </location>
</feature>
<dbReference type="Proteomes" id="UP001154114">
    <property type="component" value="Chromosome 20"/>
</dbReference>
<keyword evidence="3" id="KW-1185">Reference proteome</keyword>
<dbReference type="AlphaFoldDB" id="A0A9N8Q140"/>
<dbReference type="OrthoDB" id="7394264at2759"/>
<feature type="compositionally biased region" description="Polar residues" evidence="1">
    <location>
        <begin position="197"/>
        <end position="206"/>
    </location>
</feature>
<reference evidence="2" key="1">
    <citation type="submission" date="2021-12" db="EMBL/GenBank/DDBJ databases">
        <authorList>
            <person name="King R."/>
        </authorList>
    </citation>
    <scope>NUCLEOTIDE SEQUENCE</scope>
</reference>
<organism evidence="2 3">
    <name type="scientific">Chrysodeixis includens</name>
    <name type="common">Soybean looper</name>
    <name type="synonym">Pseudoplusia includens</name>
    <dbReference type="NCBI Taxonomy" id="689277"/>
    <lineage>
        <taxon>Eukaryota</taxon>
        <taxon>Metazoa</taxon>
        <taxon>Ecdysozoa</taxon>
        <taxon>Arthropoda</taxon>
        <taxon>Hexapoda</taxon>
        <taxon>Insecta</taxon>
        <taxon>Pterygota</taxon>
        <taxon>Neoptera</taxon>
        <taxon>Endopterygota</taxon>
        <taxon>Lepidoptera</taxon>
        <taxon>Glossata</taxon>
        <taxon>Ditrysia</taxon>
        <taxon>Noctuoidea</taxon>
        <taxon>Noctuidae</taxon>
        <taxon>Plusiinae</taxon>
        <taxon>Chrysodeixis</taxon>
    </lineage>
</organism>
<feature type="compositionally biased region" description="Polar residues" evidence="1">
    <location>
        <begin position="96"/>
        <end position="108"/>
    </location>
</feature>
<feature type="compositionally biased region" description="Polar residues" evidence="1">
    <location>
        <begin position="161"/>
        <end position="189"/>
    </location>
</feature>
<feature type="compositionally biased region" description="Low complexity" evidence="1">
    <location>
        <begin position="66"/>
        <end position="84"/>
    </location>
</feature>
<evidence type="ECO:0000313" key="2">
    <source>
        <dbReference type="EMBL" id="CAD0203771.1"/>
    </source>
</evidence>
<feature type="region of interest" description="Disordered" evidence="1">
    <location>
        <begin position="1"/>
        <end position="111"/>
    </location>
</feature>
<name>A0A9N8Q140_CHRIL</name>